<accession>A0A183ANW3</accession>
<name>A0A183ANW3_9TREM</name>
<evidence type="ECO:0000313" key="8">
    <source>
        <dbReference type="WBParaSite" id="ECPE_0000867401-mRNA-1"/>
    </source>
</evidence>
<evidence type="ECO:0000313" key="6">
    <source>
        <dbReference type="EMBL" id="VDP83946.1"/>
    </source>
</evidence>
<feature type="domain" description="MHD" evidence="5">
    <location>
        <begin position="163"/>
        <end position="254"/>
    </location>
</feature>
<sequence>MIQSMFVVNLSGEVCLEKHWVRVTSKTVCDAVSEASVEATTTQQPPPVTEVSNANLCHIIKNDLFFVAVFVNEILWYNFGNRNSKSTNFSDEPYKSKILDEMLDGGFPLATEPNILREIVRPPNLLKTLTDAMVGKNSMVSSVLPACQLSNVRWRRSGVKYTNNELYFDMIETIEGMRLFAVGADTGFGSGVPDLTLAFSNHRLIDDASLHPCVRFLRWKRERVLSFIPPDGHFCLMNYERSSLIAAKLILHTR</sequence>
<dbReference type="Gene3D" id="3.30.450.60">
    <property type="match status" value="2"/>
</dbReference>
<keyword evidence="4" id="KW-0472">Membrane</keyword>
<protein>
    <submittedName>
        <fullName evidence="8">MHD domain-containing protein</fullName>
    </submittedName>
</protein>
<evidence type="ECO:0000256" key="4">
    <source>
        <dbReference type="ARBA" id="ARBA00023136"/>
    </source>
</evidence>
<dbReference type="InterPro" id="IPR011012">
    <property type="entry name" value="Longin-like_dom_sf"/>
</dbReference>
<dbReference type="GO" id="GO:0030131">
    <property type="term" value="C:clathrin adaptor complex"/>
    <property type="evidence" value="ECO:0007669"/>
    <property type="project" value="InterPro"/>
</dbReference>
<keyword evidence="3" id="KW-0653">Protein transport</keyword>
<dbReference type="InterPro" id="IPR028565">
    <property type="entry name" value="MHD"/>
</dbReference>
<dbReference type="InterPro" id="IPR050431">
    <property type="entry name" value="Adaptor_comp_med_subunit"/>
</dbReference>
<dbReference type="GO" id="GO:0012505">
    <property type="term" value="C:endomembrane system"/>
    <property type="evidence" value="ECO:0007669"/>
    <property type="project" value="UniProtKB-SubCell"/>
</dbReference>
<organism evidence="8">
    <name type="scientific">Echinostoma caproni</name>
    <dbReference type="NCBI Taxonomy" id="27848"/>
    <lineage>
        <taxon>Eukaryota</taxon>
        <taxon>Metazoa</taxon>
        <taxon>Spiralia</taxon>
        <taxon>Lophotrochozoa</taxon>
        <taxon>Platyhelminthes</taxon>
        <taxon>Trematoda</taxon>
        <taxon>Digenea</taxon>
        <taxon>Plagiorchiida</taxon>
        <taxon>Echinostomata</taxon>
        <taxon>Echinostomatoidea</taxon>
        <taxon>Echinostomatidae</taxon>
        <taxon>Echinostoma</taxon>
    </lineage>
</organism>
<gene>
    <name evidence="6" type="ORF">ECPE_LOCUS8649</name>
</gene>
<dbReference type="AlphaFoldDB" id="A0A183ANW3"/>
<dbReference type="InterPro" id="IPR001392">
    <property type="entry name" value="Clathrin_mu"/>
</dbReference>
<evidence type="ECO:0000256" key="1">
    <source>
        <dbReference type="ARBA" id="ARBA00004308"/>
    </source>
</evidence>
<dbReference type="SUPFAM" id="SSF64356">
    <property type="entry name" value="SNARE-like"/>
    <property type="match status" value="1"/>
</dbReference>
<dbReference type="PANTHER" id="PTHR10529">
    <property type="entry name" value="AP COMPLEX SUBUNIT MU"/>
    <property type="match status" value="1"/>
</dbReference>
<dbReference type="GO" id="GO:0016192">
    <property type="term" value="P:vesicle-mediated transport"/>
    <property type="evidence" value="ECO:0007669"/>
    <property type="project" value="InterPro"/>
</dbReference>
<dbReference type="GO" id="GO:0006886">
    <property type="term" value="P:intracellular protein transport"/>
    <property type="evidence" value="ECO:0007669"/>
    <property type="project" value="InterPro"/>
</dbReference>
<reference evidence="8" key="1">
    <citation type="submission" date="2016-06" db="UniProtKB">
        <authorList>
            <consortium name="WormBaseParasite"/>
        </authorList>
    </citation>
    <scope>IDENTIFICATION</scope>
</reference>
<dbReference type="Gene3D" id="2.60.40.1170">
    <property type="entry name" value="Mu homology domain, subdomain B"/>
    <property type="match status" value="2"/>
</dbReference>
<dbReference type="InterPro" id="IPR036168">
    <property type="entry name" value="AP2_Mu_C_sf"/>
</dbReference>
<reference evidence="6 7" key="2">
    <citation type="submission" date="2018-11" db="EMBL/GenBank/DDBJ databases">
        <authorList>
            <consortium name="Pathogen Informatics"/>
        </authorList>
    </citation>
    <scope>NUCLEOTIDE SEQUENCE [LARGE SCALE GENOMIC DNA]</scope>
    <source>
        <strain evidence="6 7">Egypt</strain>
    </source>
</reference>
<keyword evidence="2" id="KW-0813">Transport</keyword>
<dbReference type="OrthoDB" id="870at2759"/>
<dbReference type="Proteomes" id="UP000272942">
    <property type="component" value="Unassembled WGS sequence"/>
</dbReference>
<evidence type="ECO:0000256" key="2">
    <source>
        <dbReference type="ARBA" id="ARBA00022448"/>
    </source>
</evidence>
<dbReference type="PROSITE" id="PS51072">
    <property type="entry name" value="MHD"/>
    <property type="match status" value="1"/>
</dbReference>
<proteinExistence type="predicted"/>
<evidence type="ECO:0000313" key="7">
    <source>
        <dbReference type="Proteomes" id="UP000272942"/>
    </source>
</evidence>
<dbReference type="SUPFAM" id="SSF49447">
    <property type="entry name" value="Second domain of Mu2 adaptin subunit (ap50) of ap2 adaptor"/>
    <property type="match status" value="1"/>
</dbReference>
<dbReference type="InterPro" id="IPR018240">
    <property type="entry name" value="Clathrin_mu_CS"/>
</dbReference>
<keyword evidence="7" id="KW-1185">Reference proteome</keyword>
<dbReference type="Pfam" id="PF00928">
    <property type="entry name" value="Adap_comp_sub"/>
    <property type="match status" value="1"/>
</dbReference>
<dbReference type="PROSITE" id="PS00991">
    <property type="entry name" value="CLAT_ADAPTOR_M_2"/>
    <property type="match status" value="1"/>
</dbReference>
<dbReference type="EMBL" id="UZAN01046263">
    <property type="protein sequence ID" value="VDP83946.1"/>
    <property type="molecule type" value="Genomic_DNA"/>
</dbReference>
<evidence type="ECO:0000256" key="3">
    <source>
        <dbReference type="ARBA" id="ARBA00022927"/>
    </source>
</evidence>
<comment type="subcellular location">
    <subcellularLocation>
        <location evidence="1">Endomembrane system</location>
    </subcellularLocation>
</comment>
<evidence type="ECO:0000259" key="5">
    <source>
        <dbReference type="PROSITE" id="PS51072"/>
    </source>
</evidence>
<dbReference type="WBParaSite" id="ECPE_0000867401-mRNA-1">
    <property type="protein sequence ID" value="ECPE_0000867401-mRNA-1"/>
    <property type="gene ID" value="ECPE_0000867401"/>
</dbReference>
<dbReference type="PRINTS" id="PR00314">
    <property type="entry name" value="CLATHRINADPT"/>
</dbReference>